<sequence>MKNIINKKTVQGTEWIKSDTVRITYTDGSKETMSRKSFNQIIKD</sequence>
<comment type="caution">
    <text evidence="1">The sequence shown here is derived from an EMBL/GenBank/DDBJ whole genome shotgun (WGS) entry which is preliminary data.</text>
</comment>
<name>A0A6N7BWR6_9GAMM</name>
<evidence type="ECO:0000313" key="2">
    <source>
        <dbReference type="Proteomes" id="UP000471465"/>
    </source>
</evidence>
<accession>A0A6N7BWR6</accession>
<protein>
    <submittedName>
        <fullName evidence="1">Uncharacterized protein</fullName>
    </submittedName>
</protein>
<organism evidence="1 2">
    <name type="scientific">Psychrobacter nivimaris</name>
    <dbReference type="NCBI Taxonomy" id="281738"/>
    <lineage>
        <taxon>Bacteria</taxon>
        <taxon>Pseudomonadati</taxon>
        <taxon>Pseudomonadota</taxon>
        <taxon>Gammaproteobacteria</taxon>
        <taxon>Moraxellales</taxon>
        <taxon>Moraxellaceae</taxon>
        <taxon>Psychrobacter</taxon>
    </lineage>
</organism>
<dbReference type="AlphaFoldDB" id="A0A6N7BWR6"/>
<reference evidence="1 2" key="1">
    <citation type="submission" date="2019-09" db="EMBL/GenBank/DDBJ databases">
        <title>Draft genome sequence of Psychrobacter nivimaris LAMA 639, in search for biotechnological relevant genes.</title>
        <authorList>
            <person name="Lima A.O.S."/>
            <person name="Staloch B.E.K."/>
            <person name="Freitas R.C."/>
            <person name="Niero H."/>
            <person name="Silva M.A.C."/>
        </authorList>
    </citation>
    <scope>NUCLEOTIDE SEQUENCE [LARGE SCALE GENOMIC DNA]</scope>
    <source>
        <strain evidence="1 2">LAMA 639</strain>
    </source>
</reference>
<gene>
    <name evidence="1" type="ORF">FQV37_2259</name>
</gene>
<keyword evidence="2" id="KW-1185">Reference proteome</keyword>
<dbReference type="RefSeq" id="WP_277342695.1">
    <property type="nucleotide sequence ID" value="NZ_VZIZ01000049.1"/>
</dbReference>
<evidence type="ECO:0000313" key="1">
    <source>
        <dbReference type="EMBL" id="KAF0567403.1"/>
    </source>
</evidence>
<dbReference type="Proteomes" id="UP000471465">
    <property type="component" value="Unassembled WGS sequence"/>
</dbReference>
<dbReference type="EMBL" id="VZIZ01000049">
    <property type="protein sequence ID" value="KAF0567403.1"/>
    <property type="molecule type" value="Genomic_DNA"/>
</dbReference>
<proteinExistence type="predicted"/>